<dbReference type="SUPFAM" id="SSF103473">
    <property type="entry name" value="MFS general substrate transporter"/>
    <property type="match status" value="1"/>
</dbReference>
<keyword evidence="7 9" id="KW-0472">Membrane</keyword>
<keyword evidence="3" id="KW-0813">Transport</keyword>
<evidence type="ECO:0000256" key="5">
    <source>
        <dbReference type="ARBA" id="ARBA00022692"/>
    </source>
</evidence>
<feature type="transmembrane region" description="Helical" evidence="9">
    <location>
        <begin position="84"/>
        <end position="106"/>
    </location>
</feature>
<evidence type="ECO:0000256" key="8">
    <source>
        <dbReference type="SAM" id="MobiDB-lite"/>
    </source>
</evidence>
<organism evidence="10">
    <name type="scientific">freshwater metagenome</name>
    <dbReference type="NCBI Taxonomy" id="449393"/>
    <lineage>
        <taxon>unclassified sequences</taxon>
        <taxon>metagenomes</taxon>
        <taxon>ecological metagenomes</taxon>
    </lineage>
</organism>
<evidence type="ECO:0000256" key="3">
    <source>
        <dbReference type="ARBA" id="ARBA00022448"/>
    </source>
</evidence>
<sequence>MSTPRPPDDRDVGAGRPDAGAVPDTRGVTDPDTGSDAEQDAEQDAEPDPAERMPRWVWRAVAVFWLGFLVAMATRVVFGKLADLLVILMVSLFLSLAVEPGVNRLARRGWRRGSATGVILLGTVGIFLVFVVAIGTLVASQIADLLRNSETYVTRTVDFLNDTFDTNIDPADVIAEIQDEDGRIQQFITSQGDEAVRVSLNALGVVFQGLTVMLFTFYLVADGPRLRRVICSRLRPSRQRRVLQAWELAIDKTGGYLYSRALLAGLSAAFHWIVFQTVGTPAPLALALWVGLISQFLPVVGTYLAGLLPVVVTLIDSPVKAAVLAVAILVYQQVENYVFAPRITARTMELHPALAFGAAIAGGAVLGAVGAILALPAVAMLQALLSEAGPRFEVVDNRLTDVPRRRGDRRPRPPGPPPPAPPDAGPGGAR</sequence>
<evidence type="ECO:0000256" key="2">
    <source>
        <dbReference type="ARBA" id="ARBA00009773"/>
    </source>
</evidence>
<feature type="transmembrane region" description="Helical" evidence="9">
    <location>
        <begin position="200"/>
        <end position="220"/>
    </location>
</feature>
<evidence type="ECO:0000256" key="4">
    <source>
        <dbReference type="ARBA" id="ARBA00022475"/>
    </source>
</evidence>
<feature type="region of interest" description="Disordered" evidence="8">
    <location>
        <begin position="1"/>
        <end position="51"/>
    </location>
</feature>
<protein>
    <submittedName>
        <fullName evidence="10">Unannotated protein</fullName>
    </submittedName>
</protein>
<dbReference type="AlphaFoldDB" id="A0A6J6EBS2"/>
<proteinExistence type="inferred from homology"/>
<keyword evidence="6 9" id="KW-1133">Transmembrane helix</keyword>
<dbReference type="EMBL" id="CAEZSR010000105">
    <property type="protein sequence ID" value="CAB4572765.1"/>
    <property type="molecule type" value="Genomic_DNA"/>
</dbReference>
<feature type="transmembrane region" description="Helical" evidence="9">
    <location>
        <begin position="286"/>
        <end position="305"/>
    </location>
</feature>
<keyword evidence="4" id="KW-1003">Cell membrane</keyword>
<evidence type="ECO:0000256" key="9">
    <source>
        <dbReference type="SAM" id="Phobius"/>
    </source>
</evidence>
<comment type="subcellular location">
    <subcellularLocation>
        <location evidence="1">Cell membrane</location>
        <topology evidence="1">Multi-pass membrane protein</topology>
    </subcellularLocation>
</comment>
<comment type="similarity">
    <text evidence="2">Belongs to the autoinducer-2 exporter (AI-2E) (TC 2.A.86) family.</text>
</comment>
<feature type="compositionally biased region" description="Pro residues" evidence="8">
    <location>
        <begin position="413"/>
        <end position="424"/>
    </location>
</feature>
<dbReference type="GO" id="GO:0055085">
    <property type="term" value="P:transmembrane transport"/>
    <property type="evidence" value="ECO:0007669"/>
    <property type="project" value="TreeGrafter"/>
</dbReference>
<dbReference type="InterPro" id="IPR002549">
    <property type="entry name" value="AI-2E-like"/>
</dbReference>
<feature type="transmembrane region" description="Helical" evidence="9">
    <location>
        <begin position="56"/>
        <end position="78"/>
    </location>
</feature>
<dbReference type="GO" id="GO:0005886">
    <property type="term" value="C:plasma membrane"/>
    <property type="evidence" value="ECO:0007669"/>
    <property type="project" value="UniProtKB-SubCell"/>
</dbReference>
<reference evidence="10" key="1">
    <citation type="submission" date="2020-05" db="EMBL/GenBank/DDBJ databases">
        <authorList>
            <person name="Chiriac C."/>
            <person name="Salcher M."/>
            <person name="Ghai R."/>
            <person name="Kavagutti S V."/>
        </authorList>
    </citation>
    <scope>NUCLEOTIDE SEQUENCE</scope>
</reference>
<accession>A0A6J6EBS2</accession>
<feature type="transmembrane region" description="Helical" evidence="9">
    <location>
        <begin position="257"/>
        <end position="274"/>
    </location>
</feature>
<feature type="compositionally biased region" description="Basic and acidic residues" evidence="8">
    <location>
        <begin position="1"/>
        <end position="13"/>
    </location>
</feature>
<feature type="transmembrane region" description="Helical" evidence="9">
    <location>
        <begin position="118"/>
        <end position="143"/>
    </location>
</feature>
<evidence type="ECO:0000313" key="10">
    <source>
        <dbReference type="EMBL" id="CAB4572765.1"/>
    </source>
</evidence>
<evidence type="ECO:0000256" key="6">
    <source>
        <dbReference type="ARBA" id="ARBA00022989"/>
    </source>
</evidence>
<evidence type="ECO:0000256" key="1">
    <source>
        <dbReference type="ARBA" id="ARBA00004651"/>
    </source>
</evidence>
<dbReference type="Pfam" id="PF01594">
    <property type="entry name" value="AI-2E_transport"/>
    <property type="match status" value="1"/>
</dbReference>
<evidence type="ECO:0000256" key="7">
    <source>
        <dbReference type="ARBA" id="ARBA00023136"/>
    </source>
</evidence>
<dbReference type="PANTHER" id="PTHR21716">
    <property type="entry name" value="TRANSMEMBRANE PROTEIN"/>
    <property type="match status" value="1"/>
</dbReference>
<dbReference type="InterPro" id="IPR036259">
    <property type="entry name" value="MFS_trans_sf"/>
</dbReference>
<gene>
    <name evidence="10" type="ORF">UFOPK1493_02510</name>
</gene>
<feature type="transmembrane region" description="Helical" evidence="9">
    <location>
        <begin position="354"/>
        <end position="381"/>
    </location>
</feature>
<feature type="compositionally biased region" description="Basic and acidic residues" evidence="8">
    <location>
        <begin position="396"/>
        <end position="405"/>
    </location>
</feature>
<name>A0A6J6EBS2_9ZZZZ</name>
<feature type="compositionally biased region" description="Acidic residues" evidence="8">
    <location>
        <begin position="33"/>
        <end position="48"/>
    </location>
</feature>
<keyword evidence="5 9" id="KW-0812">Transmembrane</keyword>
<feature type="region of interest" description="Disordered" evidence="8">
    <location>
        <begin position="396"/>
        <end position="430"/>
    </location>
</feature>
<dbReference type="PANTHER" id="PTHR21716:SF53">
    <property type="entry name" value="PERMEASE PERM-RELATED"/>
    <property type="match status" value="1"/>
</dbReference>